<accession>A0AAV9UQA1</accession>
<dbReference type="Proteomes" id="UP001375240">
    <property type="component" value="Unassembled WGS sequence"/>
</dbReference>
<name>A0AAV9UQA1_9PEZI</name>
<reference evidence="1 2" key="1">
    <citation type="submission" date="2019-10" db="EMBL/GenBank/DDBJ databases">
        <authorList>
            <person name="Palmer J.M."/>
        </authorList>
    </citation>
    <scope>NUCLEOTIDE SEQUENCE [LARGE SCALE GENOMIC DNA]</scope>
    <source>
        <strain evidence="1 2">TWF696</strain>
    </source>
</reference>
<evidence type="ECO:0000313" key="2">
    <source>
        <dbReference type="Proteomes" id="UP001375240"/>
    </source>
</evidence>
<dbReference type="AlphaFoldDB" id="A0AAV9UQA1"/>
<comment type="caution">
    <text evidence="1">The sequence shown here is derived from an EMBL/GenBank/DDBJ whole genome shotgun (WGS) entry which is preliminary data.</text>
</comment>
<keyword evidence="2" id="KW-1185">Reference proteome</keyword>
<gene>
    <name evidence="1" type="ORF">TWF696_008004</name>
</gene>
<protein>
    <submittedName>
        <fullName evidence="1">Uncharacterized protein</fullName>
    </submittedName>
</protein>
<organism evidence="1 2">
    <name type="scientific">Orbilia brochopaga</name>
    <dbReference type="NCBI Taxonomy" id="3140254"/>
    <lineage>
        <taxon>Eukaryota</taxon>
        <taxon>Fungi</taxon>
        <taxon>Dikarya</taxon>
        <taxon>Ascomycota</taxon>
        <taxon>Pezizomycotina</taxon>
        <taxon>Orbiliomycetes</taxon>
        <taxon>Orbiliales</taxon>
        <taxon>Orbiliaceae</taxon>
        <taxon>Orbilia</taxon>
    </lineage>
</organism>
<dbReference type="EMBL" id="JAVHNQ010000006">
    <property type="protein sequence ID" value="KAK6344365.1"/>
    <property type="molecule type" value="Genomic_DNA"/>
</dbReference>
<evidence type="ECO:0000313" key="1">
    <source>
        <dbReference type="EMBL" id="KAK6344365.1"/>
    </source>
</evidence>
<proteinExistence type="predicted"/>
<sequence length="261" mass="29254">MMMMQLDDSSLVTRGETVALEAVQRFCTAEDVMAKYSLTGRSIFVLPSRQHMWSFIRKNPGLIESVFMKMGDWYISNKAQIGSVHPFFLNEVGYVYRCIGDYKTSLDMLFYGLHIAYQSLTRDDDIVSTMLLQAAEVTHERGPILYGRLEPAFLSVLSSLERAGKSGSEAHQRLVNAWANMDPKGLREGCAAVLAQRRVAPVRAVTPDFSSWAYFEELKSSMYYLQGTSGEVDDGGRCSEIDEAEDIDMYTSRGQDAIADS</sequence>